<dbReference type="AlphaFoldDB" id="A0AAW0KPZ1"/>
<comment type="caution">
    <text evidence="1">The sequence shown here is derived from an EMBL/GenBank/DDBJ whole genome shotgun (WGS) entry which is preliminary data.</text>
</comment>
<protein>
    <submittedName>
        <fullName evidence="1">Conserved oligomeric golgi complex subunit 4</fullName>
    </submittedName>
</protein>
<name>A0AAW0KPZ1_QUESU</name>
<evidence type="ECO:0000313" key="2">
    <source>
        <dbReference type="Proteomes" id="UP000237347"/>
    </source>
</evidence>
<sequence>MRARMELEHMVELMEQKGNQTSRVNFISCLTRICSRTLSLQLKRTARSMRRGWAICELQEECDSRGSLILKKKYMELIQEVRPVIIGDQSAEKEFACSGRRIRRRQR</sequence>
<reference evidence="1 2" key="1">
    <citation type="journal article" date="2018" name="Sci. Data">
        <title>The draft genome sequence of cork oak.</title>
        <authorList>
            <person name="Ramos A.M."/>
            <person name="Usie A."/>
            <person name="Barbosa P."/>
            <person name="Barros P.M."/>
            <person name="Capote T."/>
            <person name="Chaves I."/>
            <person name="Simoes F."/>
            <person name="Abreu I."/>
            <person name="Carrasquinho I."/>
            <person name="Faro C."/>
            <person name="Guimaraes J.B."/>
            <person name="Mendonca D."/>
            <person name="Nobrega F."/>
            <person name="Rodrigues L."/>
            <person name="Saibo N.J.M."/>
            <person name="Varela M.C."/>
            <person name="Egas C."/>
            <person name="Matos J."/>
            <person name="Miguel C.M."/>
            <person name="Oliveira M.M."/>
            <person name="Ricardo C.P."/>
            <person name="Goncalves S."/>
        </authorList>
    </citation>
    <scope>NUCLEOTIDE SEQUENCE [LARGE SCALE GENOMIC DNA]</scope>
    <source>
        <strain evidence="2">cv. HL8</strain>
    </source>
</reference>
<evidence type="ECO:0000313" key="1">
    <source>
        <dbReference type="EMBL" id="KAK7840691.1"/>
    </source>
</evidence>
<proteinExistence type="predicted"/>
<organism evidence="1 2">
    <name type="scientific">Quercus suber</name>
    <name type="common">Cork oak</name>
    <dbReference type="NCBI Taxonomy" id="58331"/>
    <lineage>
        <taxon>Eukaryota</taxon>
        <taxon>Viridiplantae</taxon>
        <taxon>Streptophyta</taxon>
        <taxon>Embryophyta</taxon>
        <taxon>Tracheophyta</taxon>
        <taxon>Spermatophyta</taxon>
        <taxon>Magnoliopsida</taxon>
        <taxon>eudicotyledons</taxon>
        <taxon>Gunneridae</taxon>
        <taxon>Pentapetalae</taxon>
        <taxon>rosids</taxon>
        <taxon>fabids</taxon>
        <taxon>Fagales</taxon>
        <taxon>Fagaceae</taxon>
        <taxon>Quercus</taxon>
    </lineage>
</organism>
<dbReference type="EMBL" id="PKMF04000256">
    <property type="protein sequence ID" value="KAK7840691.1"/>
    <property type="molecule type" value="Genomic_DNA"/>
</dbReference>
<accession>A0AAW0KPZ1</accession>
<gene>
    <name evidence="1" type="primary">COG4_0</name>
    <name evidence="1" type="ORF">CFP56_016353</name>
</gene>
<dbReference type="Proteomes" id="UP000237347">
    <property type="component" value="Unassembled WGS sequence"/>
</dbReference>
<keyword evidence="2" id="KW-1185">Reference proteome</keyword>